<evidence type="ECO:0000313" key="9">
    <source>
        <dbReference type="Proteomes" id="UP000036987"/>
    </source>
</evidence>
<dbReference type="InterPro" id="IPR036388">
    <property type="entry name" value="WH-like_DNA-bd_sf"/>
</dbReference>
<dbReference type="Gene3D" id="1.10.10.10">
    <property type="entry name" value="Winged helix-like DNA-binding domain superfamily/Winged helix DNA-binding domain"/>
    <property type="match status" value="2"/>
</dbReference>
<dbReference type="InterPro" id="IPR037855">
    <property type="entry name" value="Vps36"/>
</dbReference>
<dbReference type="Proteomes" id="UP000036987">
    <property type="component" value="Unassembled WGS sequence"/>
</dbReference>
<proteinExistence type="inferred from homology"/>
<sequence>MNRQTWLTPANLTSSGRPSLLPDEIERRLLSSVDIDLESSSTPVLKSGLLSLTSHRLIWIDNKASSAFSIHLSSVVKVFPLKKNLFHSPRVTVQVSGGQRSSDVVAVIVIRGKNNDVDEFYGKLVKVWRERFWEITEERESARIDNGGGEGTSRPWAPPVVGVTGILRKEQETWENTDKSLQDSFQDLNALMSKAKEMVSLAERMRQTLLSGSNPQNTGNDEEMGSKQEMQDWLLSVGIASPVTRESAGALYHQQLSRELADFVRVPLESSGGMKNLIDIYCQYNRARGTELISPDDLLRACALWEKFDVPVMLRKFESGVMVIQSKTHSDDEVFSRISDLAVKTYALKKGISPSDAAITLEIAPALAKEQLLAAESKGILCRDISPEGFRFYINLFKDIDVQDMYRIQEHSQLHLWDSATSSMWQ</sequence>
<keyword evidence="9" id="KW-1185">Reference proteome</keyword>
<evidence type="ECO:0000256" key="4">
    <source>
        <dbReference type="ARBA" id="ARBA00022927"/>
    </source>
</evidence>
<comment type="caution">
    <text evidence="8">The sequence shown here is derived from an EMBL/GenBank/DDBJ whole genome shotgun (WGS) entry which is preliminary data.</text>
</comment>
<dbReference type="InterPro" id="IPR036390">
    <property type="entry name" value="WH_DNA-bd_sf"/>
</dbReference>
<dbReference type="PANTHER" id="PTHR13128">
    <property type="entry name" value="VACUOLAR PROTEIN-SORTING-ASSOCIATED PROTEIN 36"/>
    <property type="match status" value="1"/>
</dbReference>
<dbReference type="SUPFAM" id="SSF46785">
    <property type="entry name" value="Winged helix' DNA-binding domain"/>
    <property type="match status" value="1"/>
</dbReference>
<dbReference type="GO" id="GO:0043328">
    <property type="term" value="P:protein transport to vacuole involved in ubiquitin-dependent protein catabolic process via the multivesicular body sorting pathway"/>
    <property type="evidence" value="ECO:0000318"/>
    <property type="project" value="GO_Central"/>
</dbReference>
<dbReference type="FunFam" id="1.10.10.10:FF:000165">
    <property type="entry name" value="Vacuolar protein sorting protein (Vps36)"/>
    <property type="match status" value="1"/>
</dbReference>
<dbReference type="OrthoDB" id="271448at2759"/>
<evidence type="ECO:0000259" key="7">
    <source>
        <dbReference type="PROSITE" id="PS51495"/>
    </source>
</evidence>
<dbReference type="AlphaFoldDB" id="A0A0K9PRZ0"/>
<dbReference type="SUPFAM" id="SSF50729">
    <property type="entry name" value="PH domain-like"/>
    <property type="match status" value="1"/>
</dbReference>
<protein>
    <recommendedName>
        <fullName evidence="6">Vacuolar protein-sorting-associated protein 36</fullName>
    </recommendedName>
    <alternativeName>
        <fullName evidence="6">ESCRT-II complex subunit VPS36</fullName>
    </alternativeName>
</protein>
<keyword evidence="3 6" id="KW-0967">Endosome</keyword>
<dbReference type="GO" id="GO:0032266">
    <property type="term" value="F:phosphatidylinositol-3-phosphate binding"/>
    <property type="evidence" value="ECO:0007669"/>
    <property type="project" value="UniProtKB-UniRule"/>
</dbReference>
<dbReference type="OMA" id="TLNARVW"/>
<evidence type="ECO:0000256" key="2">
    <source>
        <dbReference type="ARBA" id="ARBA00022448"/>
    </source>
</evidence>
<dbReference type="PROSITE" id="PS51495">
    <property type="entry name" value="GLUE"/>
    <property type="match status" value="1"/>
</dbReference>
<dbReference type="InterPro" id="IPR011993">
    <property type="entry name" value="PH-like_dom_sf"/>
</dbReference>
<dbReference type="EMBL" id="LFYR01000692">
    <property type="protein sequence ID" value="KMZ71005.1"/>
    <property type="molecule type" value="Genomic_DNA"/>
</dbReference>
<evidence type="ECO:0000256" key="1">
    <source>
        <dbReference type="ARBA" id="ARBA00009697"/>
    </source>
</evidence>
<dbReference type="Gene3D" id="6.10.140.260">
    <property type="match status" value="1"/>
</dbReference>
<dbReference type="STRING" id="29655.A0A0K9PRZ0"/>
<dbReference type="Gene3D" id="2.30.29.30">
    <property type="entry name" value="Pleckstrin-homology domain (PH domain)/Phosphotyrosine-binding domain (PTB)"/>
    <property type="match status" value="1"/>
</dbReference>
<comment type="function">
    <text evidence="6">Component of the ESCRT-II complex (endosomal sorting complex required for transport II), which is required for multivesicular body (MVB) formation and sorting of endosomal cargo proteins into MVBs.</text>
</comment>
<evidence type="ECO:0000256" key="6">
    <source>
        <dbReference type="RuleBase" id="RU367095"/>
    </source>
</evidence>
<dbReference type="GO" id="GO:0031902">
    <property type="term" value="C:late endosome membrane"/>
    <property type="evidence" value="ECO:0000318"/>
    <property type="project" value="GO_Central"/>
</dbReference>
<dbReference type="Pfam" id="PF11605">
    <property type="entry name" value="Vps36_ESCRT-II"/>
    <property type="match status" value="1"/>
</dbReference>
<gene>
    <name evidence="8" type="ORF">ZOSMA_18G01020</name>
</gene>
<dbReference type="InterPro" id="IPR021648">
    <property type="entry name" value="GLUE_dom"/>
</dbReference>
<organism evidence="8 9">
    <name type="scientific">Zostera marina</name>
    <name type="common">Eelgrass</name>
    <dbReference type="NCBI Taxonomy" id="29655"/>
    <lineage>
        <taxon>Eukaryota</taxon>
        <taxon>Viridiplantae</taxon>
        <taxon>Streptophyta</taxon>
        <taxon>Embryophyta</taxon>
        <taxon>Tracheophyta</taxon>
        <taxon>Spermatophyta</taxon>
        <taxon>Magnoliopsida</taxon>
        <taxon>Liliopsida</taxon>
        <taxon>Zosteraceae</taxon>
        <taxon>Zostera</taxon>
    </lineage>
</organism>
<comment type="similarity">
    <text evidence="1 6">Belongs to the VPS36 family.</text>
</comment>
<accession>A0A0K9PRZ0</accession>
<reference evidence="9" key="1">
    <citation type="journal article" date="2016" name="Nature">
        <title>The genome of the seagrass Zostera marina reveals angiosperm adaptation to the sea.</title>
        <authorList>
            <person name="Olsen J.L."/>
            <person name="Rouze P."/>
            <person name="Verhelst B."/>
            <person name="Lin Y.-C."/>
            <person name="Bayer T."/>
            <person name="Collen J."/>
            <person name="Dattolo E."/>
            <person name="De Paoli E."/>
            <person name="Dittami S."/>
            <person name="Maumus F."/>
            <person name="Michel G."/>
            <person name="Kersting A."/>
            <person name="Lauritano C."/>
            <person name="Lohaus R."/>
            <person name="Toepel M."/>
            <person name="Tonon T."/>
            <person name="Vanneste K."/>
            <person name="Amirebrahimi M."/>
            <person name="Brakel J."/>
            <person name="Bostroem C."/>
            <person name="Chovatia M."/>
            <person name="Grimwood J."/>
            <person name="Jenkins J.W."/>
            <person name="Jueterbock A."/>
            <person name="Mraz A."/>
            <person name="Stam W.T."/>
            <person name="Tice H."/>
            <person name="Bornberg-Bauer E."/>
            <person name="Green P.J."/>
            <person name="Pearson G.A."/>
            <person name="Procaccini G."/>
            <person name="Duarte C.M."/>
            <person name="Schmutz J."/>
            <person name="Reusch T.B.H."/>
            <person name="Van de Peer Y."/>
        </authorList>
    </citation>
    <scope>NUCLEOTIDE SEQUENCE [LARGE SCALE GENOMIC DNA]</scope>
    <source>
        <strain evidence="9">cv. Finnish</strain>
    </source>
</reference>
<dbReference type="FunFam" id="1.10.10.10:FF:000368">
    <property type="entry name" value="vacuolar protein sorting-associated protein 36-like"/>
    <property type="match status" value="1"/>
</dbReference>
<dbReference type="GO" id="GO:0000814">
    <property type="term" value="C:ESCRT II complex"/>
    <property type="evidence" value="ECO:0000318"/>
    <property type="project" value="GO_Central"/>
</dbReference>
<evidence type="ECO:0000256" key="5">
    <source>
        <dbReference type="ARBA" id="ARBA00023054"/>
    </source>
</evidence>
<keyword evidence="4 6" id="KW-0653">Protein transport</keyword>
<evidence type="ECO:0000256" key="3">
    <source>
        <dbReference type="ARBA" id="ARBA00022753"/>
    </source>
</evidence>
<comment type="subunit">
    <text evidence="6">Component of the endosomal sorting complex required for transport II (ESCRT-II).</text>
</comment>
<dbReference type="Pfam" id="PF04157">
    <property type="entry name" value="EAP30"/>
    <property type="match status" value="1"/>
</dbReference>
<dbReference type="GO" id="GO:0043130">
    <property type="term" value="F:ubiquitin binding"/>
    <property type="evidence" value="ECO:0000318"/>
    <property type="project" value="GO_Central"/>
</dbReference>
<name>A0A0K9PRZ0_ZOSMR</name>
<keyword evidence="5" id="KW-0175">Coiled coil</keyword>
<comment type="subcellular location">
    <subcellularLocation>
        <location evidence="6">Cytoplasm</location>
    </subcellularLocation>
    <subcellularLocation>
        <location evidence="6">Endosome</location>
    </subcellularLocation>
</comment>
<evidence type="ECO:0000313" key="8">
    <source>
        <dbReference type="EMBL" id="KMZ71005.1"/>
    </source>
</evidence>
<keyword evidence="6" id="KW-0963">Cytoplasm</keyword>
<keyword evidence="2 6" id="KW-0813">Transport</keyword>
<feature type="domain" description="GLUE N-terminal" evidence="7">
    <location>
        <begin position="10"/>
        <end position="140"/>
    </location>
</feature>
<dbReference type="InterPro" id="IPR040608">
    <property type="entry name" value="Snf8/Vps36"/>
</dbReference>
<dbReference type="PANTHER" id="PTHR13128:SF12">
    <property type="entry name" value="VACUOLAR PROTEIN-SORTING-ASSOCIATED PROTEIN 36"/>
    <property type="match status" value="1"/>
</dbReference>